<keyword evidence="2" id="KW-1185">Reference proteome</keyword>
<dbReference type="AlphaFoldDB" id="A0A061SW52"/>
<accession>A0A061SW52</accession>
<gene>
    <name evidence="1" type="ORF">PM02_04800</name>
</gene>
<proteinExistence type="predicted"/>
<name>A0A061SW52_9RHOB</name>
<comment type="caution">
    <text evidence="1">The sequence shown here is derived from an EMBL/GenBank/DDBJ whole genome shotgun (WGS) entry which is preliminary data.</text>
</comment>
<protein>
    <recommendedName>
        <fullName evidence="3">CTP synthetase</fullName>
    </recommendedName>
</protein>
<dbReference type="RefSeq" id="WP_037905825.1">
    <property type="nucleotide sequence ID" value="NZ_CP069004.1"/>
</dbReference>
<dbReference type="STRING" id="83219.PM02_04800"/>
<reference evidence="1 2" key="1">
    <citation type="journal article" date="2014" name="Genome Announc.">
        <title>Draft Genome Sequences of Two Isolates of the Roseobacter Group, Sulfitobacter sp. Strains 3SOLIMAR09 and 1FIGIMAR09, from Harbors of Mallorca Island (Mediterranean Sea).</title>
        <authorList>
            <person name="Mas-Llado M."/>
            <person name="Pina-Villalonga J.M."/>
            <person name="Brunet-Galmes I."/>
            <person name="Nogales B."/>
            <person name="Bosch R."/>
        </authorList>
    </citation>
    <scope>NUCLEOTIDE SEQUENCE [LARGE SCALE GENOMIC DNA]</scope>
    <source>
        <strain evidence="1 2">1FIGIMAR09</strain>
    </source>
</reference>
<evidence type="ECO:0000313" key="2">
    <source>
        <dbReference type="Proteomes" id="UP000027337"/>
    </source>
</evidence>
<evidence type="ECO:0008006" key="3">
    <source>
        <dbReference type="Google" id="ProtNLM"/>
    </source>
</evidence>
<dbReference type="EMBL" id="JEMU01000003">
    <property type="protein sequence ID" value="KAJ04143.1"/>
    <property type="molecule type" value="Genomic_DNA"/>
</dbReference>
<evidence type="ECO:0000313" key="1">
    <source>
        <dbReference type="EMBL" id="KAJ04143.1"/>
    </source>
</evidence>
<organism evidence="1 2">
    <name type="scientific">Sulfitobacter mediterraneus</name>
    <dbReference type="NCBI Taxonomy" id="83219"/>
    <lineage>
        <taxon>Bacteria</taxon>
        <taxon>Pseudomonadati</taxon>
        <taxon>Pseudomonadota</taxon>
        <taxon>Alphaproteobacteria</taxon>
        <taxon>Rhodobacterales</taxon>
        <taxon>Roseobacteraceae</taxon>
        <taxon>Sulfitobacter</taxon>
    </lineage>
</organism>
<sequence length="60" mass="5942">MLRLASMLYSIIGSTLAGAGVIAVLVAGYDTLTPILIAAAAGAVVAVPVTLMVAKKITSL</sequence>
<dbReference type="eggNOG" id="ENOG5033BTA">
    <property type="taxonomic scope" value="Bacteria"/>
</dbReference>
<dbReference type="Proteomes" id="UP000027337">
    <property type="component" value="Unassembled WGS sequence"/>
</dbReference>